<reference evidence="1" key="1">
    <citation type="journal article" date="2020" name="Nature">
        <title>Giant virus diversity and host interactions through global metagenomics.</title>
        <authorList>
            <person name="Schulz F."/>
            <person name="Roux S."/>
            <person name="Paez-Espino D."/>
            <person name="Jungbluth S."/>
            <person name="Walsh D.A."/>
            <person name="Denef V.J."/>
            <person name="McMahon K.D."/>
            <person name="Konstantinidis K.T."/>
            <person name="Eloe-Fadrosh E.A."/>
            <person name="Kyrpides N.C."/>
            <person name="Woyke T."/>
        </authorList>
    </citation>
    <scope>NUCLEOTIDE SEQUENCE</scope>
    <source>
        <strain evidence="1">GVMAG-M-3300023184-160</strain>
    </source>
</reference>
<dbReference type="EMBL" id="MN739996">
    <property type="protein sequence ID" value="QHT82118.1"/>
    <property type="molecule type" value="Genomic_DNA"/>
</dbReference>
<name>A0A6C0HN35_9ZZZZ</name>
<accession>A0A6C0HN35</accession>
<sequence>MENSMILFGLDQSLVYEEALTTLRKKSPSQLHYKRKCVLDLQGETYTFTMSDIHFEIDFERANISQSIWTDLYIKIKEIIQIKNKLTLLCCHFHLIDPDLLSVFHTYMRDTNITYLFLTKHVSYFPSCIKEICLLVPVQIQTVSAYDTHHVTRCQAVVDYILNEEYDLTNARELIYKWMIYNLDIYDCIQYVYVEIFRRTRVELPQEDFLLFMTNYNTRYRSIYHLEYFIHALKRRVSKSWSAVKRHSLE</sequence>
<evidence type="ECO:0000313" key="1">
    <source>
        <dbReference type="EMBL" id="QHT82118.1"/>
    </source>
</evidence>
<organism evidence="1">
    <name type="scientific">viral metagenome</name>
    <dbReference type="NCBI Taxonomy" id="1070528"/>
    <lineage>
        <taxon>unclassified sequences</taxon>
        <taxon>metagenomes</taxon>
        <taxon>organismal metagenomes</taxon>
    </lineage>
</organism>
<dbReference type="AlphaFoldDB" id="A0A6C0HN35"/>
<protein>
    <submittedName>
        <fullName evidence="1">Uncharacterized protein</fullName>
    </submittedName>
</protein>
<proteinExistence type="predicted"/>